<dbReference type="PIRSF" id="PIRSF006324">
    <property type="entry name" value="LeuE"/>
    <property type="match status" value="1"/>
</dbReference>
<evidence type="ECO:0000256" key="4">
    <source>
        <dbReference type="ARBA" id="ARBA00022989"/>
    </source>
</evidence>
<dbReference type="InterPro" id="IPR001123">
    <property type="entry name" value="LeuE-type"/>
</dbReference>
<proteinExistence type="predicted"/>
<evidence type="ECO:0000256" key="5">
    <source>
        <dbReference type="ARBA" id="ARBA00023136"/>
    </source>
</evidence>
<keyword evidence="5 6" id="KW-0472">Membrane</keyword>
<evidence type="ECO:0000313" key="7">
    <source>
        <dbReference type="EMBL" id="GGC22863.1"/>
    </source>
</evidence>
<feature type="transmembrane region" description="Helical" evidence="6">
    <location>
        <begin position="42"/>
        <end position="61"/>
    </location>
</feature>
<gene>
    <name evidence="7" type="ORF">GCM10007207_05130</name>
</gene>
<keyword evidence="4 6" id="KW-1133">Transmembrane helix</keyword>
<feature type="transmembrane region" description="Helical" evidence="6">
    <location>
        <begin position="6"/>
        <end position="30"/>
    </location>
</feature>
<feature type="transmembrane region" description="Helical" evidence="6">
    <location>
        <begin position="122"/>
        <end position="143"/>
    </location>
</feature>
<feature type="transmembrane region" description="Helical" evidence="6">
    <location>
        <begin position="149"/>
        <end position="182"/>
    </location>
</feature>
<protein>
    <submittedName>
        <fullName evidence="7">Lysine transporter LysE</fullName>
    </submittedName>
</protein>
<evidence type="ECO:0000256" key="6">
    <source>
        <dbReference type="SAM" id="Phobius"/>
    </source>
</evidence>
<keyword evidence="3 6" id="KW-0812">Transmembrane</keyword>
<dbReference type="PANTHER" id="PTHR30086">
    <property type="entry name" value="ARGININE EXPORTER PROTEIN ARGO"/>
    <property type="match status" value="1"/>
</dbReference>
<dbReference type="EMBL" id="BMCH01000001">
    <property type="protein sequence ID" value="GGC22863.1"/>
    <property type="molecule type" value="Genomic_DNA"/>
</dbReference>
<evidence type="ECO:0000256" key="3">
    <source>
        <dbReference type="ARBA" id="ARBA00022692"/>
    </source>
</evidence>
<sequence>MSPIILSLTSFVLAAGVFTLVPGLDTAFVLRTSTVSGVRTGFCAALGITLGLFVWGLGAAFGLTALLAASTIGFLIVKWVGALYLFWIGVRLLIRPRTAAQAVESGGRVNRLSGAQCFRQGLLTNLLNPKVGIFFITFLPQFIPHEANVVTFSLLLAGIQVLLTLSWFSLLIVMTAPLGAFLSRPSIVRTLDRATGGIFVAFGLKLALERQG</sequence>
<dbReference type="PANTHER" id="PTHR30086:SF20">
    <property type="entry name" value="ARGININE EXPORTER PROTEIN ARGO-RELATED"/>
    <property type="match status" value="1"/>
</dbReference>
<name>A0ABQ1LIS4_9PROT</name>
<comment type="subcellular location">
    <subcellularLocation>
        <location evidence="1">Cell membrane</location>
        <topology evidence="1">Multi-pass membrane protein</topology>
    </subcellularLocation>
</comment>
<feature type="transmembrane region" description="Helical" evidence="6">
    <location>
        <begin position="67"/>
        <end position="87"/>
    </location>
</feature>
<evidence type="ECO:0000256" key="2">
    <source>
        <dbReference type="ARBA" id="ARBA00022475"/>
    </source>
</evidence>
<dbReference type="Pfam" id="PF01810">
    <property type="entry name" value="LysE"/>
    <property type="match status" value="1"/>
</dbReference>
<reference evidence="8" key="1">
    <citation type="journal article" date="2019" name="Int. J. Syst. Evol. Microbiol.">
        <title>The Global Catalogue of Microorganisms (GCM) 10K type strain sequencing project: providing services to taxonomists for standard genome sequencing and annotation.</title>
        <authorList>
            <consortium name="The Broad Institute Genomics Platform"/>
            <consortium name="The Broad Institute Genome Sequencing Center for Infectious Disease"/>
            <person name="Wu L."/>
            <person name="Ma J."/>
        </authorList>
    </citation>
    <scope>NUCLEOTIDE SEQUENCE [LARGE SCALE GENOMIC DNA]</scope>
    <source>
        <strain evidence="8">CCM 7132</strain>
    </source>
</reference>
<evidence type="ECO:0000313" key="8">
    <source>
        <dbReference type="Proteomes" id="UP000637769"/>
    </source>
</evidence>
<accession>A0ABQ1LIS4</accession>
<dbReference type="RefSeq" id="WP_188425188.1">
    <property type="nucleotide sequence ID" value="NZ_BMCH01000001.1"/>
</dbReference>
<organism evidence="7 8">
    <name type="scientific">Asaia siamensis</name>
    <dbReference type="NCBI Taxonomy" id="110479"/>
    <lineage>
        <taxon>Bacteria</taxon>
        <taxon>Pseudomonadati</taxon>
        <taxon>Pseudomonadota</taxon>
        <taxon>Alphaproteobacteria</taxon>
        <taxon>Acetobacterales</taxon>
        <taxon>Acetobacteraceae</taxon>
        <taxon>Asaia</taxon>
    </lineage>
</organism>
<comment type="caution">
    <text evidence="7">The sequence shown here is derived from an EMBL/GenBank/DDBJ whole genome shotgun (WGS) entry which is preliminary data.</text>
</comment>
<keyword evidence="8" id="KW-1185">Reference proteome</keyword>
<keyword evidence="2" id="KW-1003">Cell membrane</keyword>
<evidence type="ECO:0000256" key="1">
    <source>
        <dbReference type="ARBA" id="ARBA00004651"/>
    </source>
</evidence>
<dbReference type="Proteomes" id="UP000637769">
    <property type="component" value="Unassembled WGS sequence"/>
</dbReference>